<protein>
    <submittedName>
        <fullName evidence="1">HAD-IA family hydrolase</fullName>
    </submittedName>
</protein>
<dbReference type="InterPro" id="IPR006439">
    <property type="entry name" value="HAD-SF_hydro_IA"/>
</dbReference>
<name>A0ABU5V6V7_9GAMM</name>
<dbReference type="Gene3D" id="3.40.50.1000">
    <property type="entry name" value="HAD superfamily/HAD-like"/>
    <property type="match status" value="1"/>
</dbReference>
<proteinExistence type="predicted"/>
<keyword evidence="2" id="KW-1185">Reference proteome</keyword>
<comment type="caution">
    <text evidence="1">The sequence shown here is derived from an EMBL/GenBank/DDBJ whole genome shotgun (WGS) entry which is preliminary data.</text>
</comment>
<gene>
    <name evidence="1" type="ORF">VA603_13425</name>
</gene>
<evidence type="ECO:0000313" key="2">
    <source>
        <dbReference type="Proteomes" id="UP001301653"/>
    </source>
</evidence>
<keyword evidence="1" id="KW-0378">Hydrolase</keyword>
<dbReference type="PANTHER" id="PTHR43611:SF3">
    <property type="entry name" value="FLAVIN MONONUCLEOTIDE HYDROLASE 1, CHLOROPLATIC"/>
    <property type="match status" value="1"/>
</dbReference>
<organism evidence="1 2">
    <name type="scientific">Stenotrophomonas capsici</name>
    <dbReference type="NCBI Taxonomy" id="3110230"/>
    <lineage>
        <taxon>Bacteria</taxon>
        <taxon>Pseudomonadati</taxon>
        <taxon>Pseudomonadota</taxon>
        <taxon>Gammaproteobacteria</taxon>
        <taxon>Lysobacterales</taxon>
        <taxon>Lysobacteraceae</taxon>
        <taxon>Stenotrophomonas</taxon>
    </lineage>
</organism>
<accession>A0ABU5V6V7</accession>
<sequence length="198" mass="21232">MPAPHALLLDFDGLLADYDHRRFLQVLATAAGVESPQLDAVLRGQSLELAHARGALAGGALLEALNDALGSTLQAKDWLAARRAASTPRRDCIALLGRIPGHVRVAVLTNNGALTLPLIAQLLPDIRVLGSAQLGMRKPDPAAYQAACEMLGCPPSRTLFVDHLFRNVQGARAAGLLADTAYHAQSLRRLLRRHHLLD</sequence>
<dbReference type="Proteomes" id="UP001301653">
    <property type="component" value="Unassembled WGS sequence"/>
</dbReference>
<dbReference type="EMBL" id="JAYFUH010000249">
    <property type="protein sequence ID" value="MEA5668543.1"/>
    <property type="molecule type" value="Genomic_DNA"/>
</dbReference>
<reference evidence="1 2" key="1">
    <citation type="submission" date="2023-12" db="EMBL/GenBank/DDBJ databases">
        <title>Stenotrophomonas guangdongensis sp. nov., isolated from wilted pepper plants (Capsicum annuum).</title>
        <authorList>
            <person name="Qiu M."/>
            <person name="Li Y."/>
            <person name="Liu Q."/>
            <person name="Zhang X."/>
            <person name="Huang Y."/>
            <person name="Guo R."/>
            <person name="Hu M."/>
            <person name="Zhou J."/>
            <person name="Zhou X."/>
        </authorList>
    </citation>
    <scope>NUCLEOTIDE SEQUENCE [LARGE SCALE GENOMIC DNA]</scope>
    <source>
        <strain evidence="1 2">MH1</strain>
    </source>
</reference>
<dbReference type="InterPro" id="IPR023214">
    <property type="entry name" value="HAD_sf"/>
</dbReference>
<dbReference type="RefSeq" id="WP_323439152.1">
    <property type="nucleotide sequence ID" value="NZ_JAYFUH010000249.1"/>
</dbReference>
<dbReference type="InterPro" id="IPR036412">
    <property type="entry name" value="HAD-like_sf"/>
</dbReference>
<dbReference type="GO" id="GO:0016787">
    <property type="term" value="F:hydrolase activity"/>
    <property type="evidence" value="ECO:0007669"/>
    <property type="project" value="UniProtKB-KW"/>
</dbReference>
<dbReference type="NCBIfam" id="TIGR01509">
    <property type="entry name" value="HAD-SF-IA-v3"/>
    <property type="match status" value="1"/>
</dbReference>
<dbReference type="Gene3D" id="1.10.150.240">
    <property type="entry name" value="Putative phosphatase, domain 2"/>
    <property type="match status" value="1"/>
</dbReference>
<dbReference type="SFLD" id="SFLDG01129">
    <property type="entry name" value="C1.5:_HAD__Beta-PGM__Phosphata"/>
    <property type="match status" value="1"/>
</dbReference>
<dbReference type="PANTHER" id="PTHR43611">
    <property type="entry name" value="ALPHA-D-GLUCOSE 1-PHOSPHATE PHOSPHATASE"/>
    <property type="match status" value="1"/>
</dbReference>
<dbReference type="NCBIfam" id="TIGR01549">
    <property type="entry name" value="HAD-SF-IA-v1"/>
    <property type="match status" value="1"/>
</dbReference>
<evidence type="ECO:0000313" key="1">
    <source>
        <dbReference type="EMBL" id="MEA5668543.1"/>
    </source>
</evidence>
<dbReference type="SFLD" id="SFLDS00003">
    <property type="entry name" value="Haloacid_Dehalogenase"/>
    <property type="match status" value="1"/>
</dbReference>
<dbReference type="InterPro" id="IPR023198">
    <property type="entry name" value="PGP-like_dom2"/>
</dbReference>
<dbReference type="Pfam" id="PF00702">
    <property type="entry name" value="Hydrolase"/>
    <property type="match status" value="1"/>
</dbReference>
<dbReference type="SUPFAM" id="SSF56784">
    <property type="entry name" value="HAD-like"/>
    <property type="match status" value="1"/>
</dbReference>